<dbReference type="PANTHER" id="PTHR37171">
    <property type="entry name" value="SERINE/THREONINE-PROTEIN KINASE YRZF-RELATED"/>
    <property type="match status" value="1"/>
</dbReference>
<keyword evidence="3" id="KW-0808">Transferase</keyword>
<protein>
    <submittedName>
        <fullName evidence="3">Serine threonine protein kinase</fullName>
    </submittedName>
</protein>
<name>A0A179FWD8_METCM</name>
<dbReference type="PANTHER" id="PTHR37171:SF1">
    <property type="entry name" value="SERINE_THREONINE-PROTEIN KINASE YRZF-RELATED"/>
    <property type="match status" value="1"/>
</dbReference>
<evidence type="ECO:0000259" key="2">
    <source>
        <dbReference type="PROSITE" id="PS50011"/>
    </source>
</evidence>
<sequence>MDDMTKSQPRMEEVTPPNEDEQRVGEELHRRIEAFQRRQEDAGRRPEDEQRLREDEKRLCEDIKRHIEELKRRTENDIRRREDKKRQRENEKRQRENEKRRREAAEALIAPQNLQQYLESCHSLHLSMEVVTDQPSIVQEETMTPMGRIFPRQIIPWDGFALRQEEIWNDLSASNLFSQPGFPSKSQLEYVESNLHPARTDYGLQTLQYDVVETAVRILMKRALTDPLLRSSLRLHGELSFGNDTNPETASDHVYFHAEQMPLARDNTDTTTKVLLPASRAYRKARGKGNRATQFCMYKTSDRRNVLAVLYIAPHKLRFDEITTALETELQPEHDVVNNDCQGSTCVARRLVAAAVTQLFSYMVGKGIQFGYICTGPAYIFLHIPDDPSTAYFSLSVPNQDVKGDENKLYRSAVAQVFAFLLQALRAEAPPLAWHDAAETLGTWAFEYEDVLRHIVKSGRSREEQHTSACKAHRSKGFDRSPIRTRSRCRQLDPPIEQLEGDDGKRPYLAPSPPRCHGKASQSVDTSSDSGKLDQGQHRVFHQESNPTQKPTIKSQPFCTQSCLLGLAYGESMDKTCPNASYHGQTHLDRLEFLRLVRHQLATDRGIDAYCAPLHKSGARGSLFKVRLASHGYTLVAKGVESVDIAHLQHENKVYSRLEDIQGKYIPVCLGTIDLVLPYYYDSGVYVQFLFLGWAGQPLYNCVEPALKDDFTNAVAAAFKAIHKLGVLHTDAEVRNILFNTTSRELMVVDFERAKFHSPKGGRGELQKGKMDDFERELSDAIYRTSGLWA</sequence>
<evidence type="ECO:0000256" key="1">
    <source>
        <dbReference type="SAM" id="MobiDB-lite"/>
    </source>
</evidence>
<dbReference type="AlphaFoldDB" id="A0A179FWD8"/>
<dbReference type="PROSITE" id="PS50011">
    <property type="entry name" value="PROTEIN_KINASE_DOM"/>
    <property type="match status" value="1"/>
</dbReference>
<dbReference type="SUPFAM" id="SSF56112">
    <property type="entry name" value="Protein kinase-like (PK-like)"/>
    <property type="match status" value="1"/>
</dbReference>
<gene>
    <name evidence="3" type="ORF">VFPPC_02518</name>
</gene>
<evidence type="ECO:0000313" key="3">
    <source>
        <dbReference type="EMBL" id="OAQ69976.1"/>
    </source>
</evidence>
<dbReference type="GeneID" id="28846150"/>
<dbReference type="STRING" id="1380566.A0A179FWD8"/>
<feature type="region of interest" description="Disordered" evidence="1">
    <location>
        <begin position="1"/>
        <end position="58"/>
    </location>
</feature>
<feature type="compositionally biased region" description="Polar residues" evidence="1">
    <location>
        <begin position="520"/>
        <end position="530"/>
    </location>
</feature>
<proteinExistence type="predicted"/>
<dbReference type="GO" id="GO:0005524">
    <property type="term" value="F:ATP binding"/>
    <property type="evidence" value="ECO:0007669"/>
    <property type="project" value="InterPro"/>
</dbReference>
<feature type="compositionally biased region" description="Basic and acidic residues" evidence="1">
    <location>
        <begin position="20"/>
        <end position="58"/>
    </location>
</feature>
<dbReference type="InterPro" id="IPR052396">
    <property type="entry name" value="Meiotic_Drive_Suppr_Kinase"/>
</dbReference>
<feature type="region of interest" description="Disordered" evidence="1">
    <location>
        <begin position="463"/>
        <end position="535"/>
    </location>
</feature>
<evidence type="ECO:0000313" key="4">
    <source>
        <dbReference type="Proteomes" id="UP000078397"/>
    </source>
</evidence>
<dbReference type="RefSeq" id="XP_018146513.1">
    <property type="nucleotide sequence ID" value="XM_018282156.1"/>
</dbReference>
<keyword evidence="4" id="KW-1185">Reference proteome</keyword>
<dbReference type="GO" id="GO:0004672">
    <property type="term" value="F:protein kinase activity"/>
    <property type="evidence" value="ECO:0007669"/>
    <property type="project" value="InterPro"/>
</dbReference>
<dbReference type="InterPro" id="IPR000719">
    <property type="entry name" value="Prot_kinase_dom"/>
</dbReference>
<feature type="domain" description="Protein kinase" evidence="2">
    <location>
        <begin position="609"/>
        <end position="790"/>
    </location>
</feature>
<feature type="region of interest" description="Disordered" evidence="1">
    <location>
        <begin position="77"/>
        <end position="103"/>
    </location>
</feature>
<dbReference type="Pfam" id="PF06293">
    <property type="entry name" value="Kdo"/>
    <property type="match status" value="1"/>
</dbReference>
<dbReference type="OrthoDB" id="2156052at2759"/>
<dbReference type="Proteomes" id="UP000078397">
    <property type="component" value="Unassembled WGS sequence"/>
</dbReference>
<dbReference type="InterPro" id="IPR011009">
    <property type="entry name" value="Kinase-like_dom_sf"/>
</dbReference>
<comment type="caution">
    <text evidence="3">The sequence shown here is derived from an EMBL/GenBank/DDBJ whole genome shotgun (WGS) entry which is preliminary data.</text>
</comment>
<dbReference type="KEGG" id="pchm:VFPPC_02518"/>
<dbReference type="EMBL" id="LSBJ02000002">
    <property type="protein sequence ID" value="OAQ69976.1"/>
    <property type="molecule type" value="Genomic_DNA"/>
</dbReference>
<keyword evidence="3" id="KW-0418">Kinase</keyword>
<dbReference type="Gene3D" id="1.10.510.10">
    <property type="entry name" value="Transferase(Phosphotransferase) domain 1"/>
    <property type="match status" value="1"/>
</dbReference>
<reference evidence="3 4" key="1">
    <citation type="journal article" date="2016" name="PLoS Pathog.">
        <title>Biosynthesis of antibiotic leucinostatins in bio-control fungus Purpureocillium lilacinum and their inhibition on phytophthora revealed by genome mining.</title>
        <authorList>
            <person name="Wang G."/>
            <person name="Liu Z."/>
            <person name="Lin R."/>
            <person name="Li E."/>
            <person name="Mao Z."/>
            <person name="Ling J."/>
            <person name="Yang Y."/>
            <person name="Yin W.B."/>
            <person name="Xie B."/>
        </authorList>
    </citation>
    <scope>NUCLEOTIDE SEQUENCE [LARGE SCALE GENOMIC DNA]</scope>
    <source>
        <strain evidence="3">170</strain>
    </source>
</reference>
<accession>A0A179FWD8</accession>
<organism evidence="3 4">
    <name type="scientific">Pochonia chlamydosporia 170</name>
    <dbReference type="NCBI Taxonomy" id="1380566"/>
    <lineage>
        <taxon>Eukaryota</taxon>
        <taxon>Fungi</taxon>
        <taxon>Dikarya</taxon>
        <taxon>Ascomycota</taxon>
        <taxon>Pezizomycotina</taxon>
        <taxon>Sordariomycetes</taxon>
        <taxon>Hypocreomycetidae</taxon>
        <taxon>Hypocreales</taxon>
        <taxon>Clavicipitaceae</taxon>
        <taxon>Pochonia</taxon>
    </lineage>
</organism>